<dbReference type="RefSeq" id="WP_345474953.1">
    <property type="nucleotide sequence ID" value="NZ_BAABHF010000059.1"/>
</dbReference>
<reference evidence="3" key="1">
    <citation type="journal article" date="2019" name="Int. J. Syst. Evol. Microbiol.">
        <title>The Global Catalogue of Microorganisms (GCM) 10K type strain sequencing project: providing services to taxonomists for standard genome sequencing and annotation.</title>
        <authorList>
            <consortium name="The Broad Institute Genomics Platform"/>
            <consortium name="The Broad Institute Genome Sequencing Center for Infectious Disease"/>
            <person name="Wu L."/>
            <person name="Ma J."/>
        </authorList>
    </citation>
    <scope>NUCLEOTIDE SEQUENCE [LARGE SCALE GENOMIC DNA]</scope>
    <source>
        <strain evidence="3">JCM 17933</strain>
    </source>
</reference>
<evidence type="ECO:0000256" key="1">
    <source>
        <dbReference type="SAM" id="Phobius"/>
    </source>
</evidence>
<feature type="transmembrane region" description="Helical" evidence="1">
    <location>
        <begin position="128"/>
        <end position="154"/>
    </location>
</feature>
<evidence type="ECO:0000313" key="3">
    <source>
        <dbReference type="Proteomes" id="UP001500503"/>
    </source>
</evidence>
<sequence>MPDRVTPFAGGRGPRLGTGNGFGWAMMGLTRVDESGRCFATRWVTALGLPLVPLDRYYLKETGMTVVSHGFGSTTTTRYEIFGVAPLRGSEIIRTYLYCWLFAPLLGAGPTILLLSDADDVSAALPGGVIALIVLFVLLLIASIMLLVAIHGYYRKHWAPLREPEWR</sequence>
<dbReference type="EMBL" id="BAABHF010000059">
    <property type="protein sequence ID" value="GAA4518139.1"/>
    <property type="molecule type" value="Genomic_DNA"/>
</dbReference>
<feature type="transmembrane region" description="Helical" evidence="1">
    <location>
        <begin position="96"/>
        <end position="116"/>
    </location>
</feature>
<keyword evidence="3" id="KW-1185">Reference proteome</keyword>
<keyword evidence="1" id="KW-0472">Membrane</keyword>
<dbReference type="Proteomes" id="UP001500503">
    <property type="component" value="Unassembled WGS sequence"/>
</dbReference>
<keyword evidence="1" id="KW-0812">Transmembrane</keyword>
<proteinExistence type="predicted"/>
<keyword evidence="1" id="KW-1133">Transmembrane helix</keyword>
<organism evidence="2 3">
    <name type="scientific">Actinoallomurus oryzae</name>
    <dbReference type="NCBI Taxonomy" id="502180"/>
    <lineage>
        <taxon>Bacteria</taxon>
        <taxon>Bacillati</taxon>
        <taxon>Actinomycetota</taxon>
        <taxon>Actinomycetes</taxon>
        <taxon>Streptosporangiales</taxon>
        <taxon>Thermomonosporaceae</taxon>
        <taxon>Actinoallomurus</taxon>
    </lineage>
</organism>
<comment type="caution">
    <text evidence="2">The sequence shown here is derived from an EMBL/GenBank/DDBJ whole genome shotgun (WGS) entry which is preliminary data.</text>
</comment>
<protein>
    <submittedName>
        <fullName evidence="2">Uncharacterized protein</fullName>
    </submittedName>
</protein>
<evidence type="ECO:0000313" key="2">
    <source>
        <dbReference type="EMBL" id="GAA4518139.1"/>
    </source>
</evidence>
<gene>
    <name evidence="2" type="ORF">GCM10023191_091810</name>
</gene>
<name>A0ABP8R4N0_9ACTN</name>
<accession>A0ABP8R4N0</accession>